<accession>A4E8B7</accession>
<evidence type="ECO:0008006" key="3">
    <source>
        <dbReference type="Google" id="ProtNLM"/>
    </source>
</evidence>
<dbReference type="Proteomes" id="UP000002979">
    <property type="component" value="Unassembled WGS sequence"/>
</dbReference>
<evidence type="ECO:0000313" key="2">
    <source>
        <dbReference type="Proteomes" id="UP000002979"/>
    </source>
</evidence>
<proteinExistence type="predicted"/>
<reference evidence="1 2" key="1">
    <citation type="submission" date="2007-01" db="EMBL/GenBank/DDBJ databases">
        <title>Draft genome sequence of Collinsella aerofaciens (ATCC 25986).</title>
        <authorList>
            <person name="Sudarsanam P."/>
            <person name="Ley R."/>
            <person name="Guruge J."/>
            <person name="Turnbaugh P.J."/>
            <person name="Mahowald M."/>
            <person name="Liep D."/>
            <person name="Gordon J."/>
        </authorList>
    </citation>
    <scope>NUCLEOTIDE SEQUENCE [LARGE SCALE GENOMIC DNA]</scope>
    <source>
        <strain evidence="2">ATCC 25986 / DSM 3979 / JCM 10188 / KCTC 3647 / NCTC 11838 / VPI 1003</strain>
    </source>
</reference>
<protein>
    <recommendedName>
        <fullName evidence="3">NAD-specific glutamate dehydrogenase</fullName>
    </recommendedName>
</protein>
<organism evidence="1 2">
    <name type="scientific">Collinsella aerofaciens (strain ATCC 25986 / DSM 3979 / JCM 10188 / KCTC 3647 / NCTC 11838 / VPI 1003)</name>
    <dbReference type="NCBI Taxonomy" id="411903"/>
    <lineage>
        <taxon>Bacteria</taxon>
        <taxon>Bacillati</taxon>
        <taxon>Actinomycetota</taxon>
        <taxon>Coriobacteriia</taxon>
        <taxon>Coriobacteriales</taxon>
        <taxon>Coriobacteriaceae</taxon>
        <taxon>Collinsella</taxon>
    </lineage>
</organism>
<sequence length="1168" mass="123636">MRRKTTSPGRNDVAFRASSLCEVSNDLVAVVLVKQARHVVFFHKGTGGGEALCGELFGRDTGAKDLLGRADGGDRAALLGRKGLDALRVGGRLGLEQRRVEVHQTIVARDQCDVAVFLEHLGIQQLAAAVDSVLEALAVGLGDVSRKCDTHHAAVLKDKQHVGLIVLGVDDPDDALVGFHLKIGRQVRAQLGRLGVLKRRNLAFVHLALVGKDQQLVGVGGRELDKGFVAVLVLERGRLLEHAVRHLLKVAIAREHDGHRVLLDLGLQAYLDNLMGLDPARATRHHIFLVDRGQLVADDLLDVLLAGEDLLKLGNLALKLGDVLGAVEDVLFVNVAELELGNKLGLGLVDVETLHKVGHDLGFKLGATDDGDGLVDVEQDCLEAVQQVQALGLFAQVKVNAATRGLNTPFDPLVQNLAHAHNTGIAVDEHVEVARERILQRGRAIELGHELVGVDAALKVDGDAQARKIGLVADVGNLLDLALLGELDDALDDDIGLGGVGDLVDLDDALFGNPAPAGTDLEAAKTGLDDLLHLLAAVDDLAAGREVGHGHILEQVAVGILQVMHGGGADLVEVETADVGRHGDADAFVGRNQNIGERGGQQARLLHGAVVAVNEVDRVLVDVLKDLGADGGELGLGITRGGVAQVARIVLAKVALRLHEGGEQCLVAGGQTHHRLVDRGVAVRIELHGLAHDVGALLALALEQTHLVHGVEQLAVRGLKAVDLGECTRDVDAHGVGHVVDLERLRDRLVGDLGVQADDVLGVDLLFLWLVLRLLLCHDFLLNFLWAVVIDLLLLQVQLVQIFLAVLGDMALAARFVVAQQQVKHGLHLGDVLGLHLDQATRLGVHGGEPHHVRVVLAKTLGAVDGALLVANLLEDAVLLELGVGKVGLLFAVDLVERRLGDIHVTLVDKCGHQAVKHGEHERADVVTVDVGVRTDDDLVPVEVVQVKGTKVLDALVFDLHAAAQHAHEVHDDVGLKDARVVLFQAVEDLTADGHNALELGIARGANGACCRVALYDVDLATVLVLGAAVDELLHAVGHVGLLLQVGLDALTRLLGVLARTLVDEHLLHDLVGGVFVLDQVGREAFLKEGRHGLLDKAVVDGLLSLVFIGRLGGETVGHQHQAVLDVLPFDAALVFVVLALLLNVSIDGTGQSAAGGLLGRAAILEPR</sequence>
<comment type="caution">
    <text evidence="1">The sequence shown here is derived from an EMBL/GenBank/DDBJ whole genome shotgun (WGS) entry which is preliminary data.</text>
</comment>
<dbReference type="EMBL" id="AAVN02000002">
    <property type="protein sequence ID" value="EBA40134.1"/>
    <property type="molecule type" value="Genomic_DNA"/>
</dbReference>
<name>A4E8B7_COLAA</name>
<gene>
    <name evidence="1" type="ORF">COLAER_00658</name>
</gene>
<evidence type="ECO:0000313" key="1">
    <source>
        <dbReference type="EMBL" id="EBA40134.1"/>
    </source>
</evidence>
<dbReference type="AlphaFoldDB" id="A4E8B7"/>
<reference evidence="1 2" key="2">
    <citation type="submission" date="2007-04" db="EMBL/GenBank/DDBJ databases">
        <authorList>
            <person name="Fulton L."/>
            <person name="Clifton S."/>
            <person name="Fulton B."/>
            <person name="Xu J."/>
            <person name="Minx P."/>
            <person name="Mardis E.R."/>
            <person name="Wilson R.K."/>
        </authorList>
    </citation>
    <scope>NUCLEOTIDE SEQUENCE [LARGE SCALE GENOMIC DNA]</scope>
    <source>
        <strain evidence="2">ATCC 25986 / DSM 3979 / JCM 10188 / KCTC 3647 / NCTC 11838 / VPI 1003</strain>
    </source>
</reference>